<dbReference type="InterPro" id="IPR057326">
    <property type="entry name" value="KR_dom"/>
</dbReference>
<evidence type="ECO:0000313" key="6">
    <source>
        <dbReference type="EMBL" id="GMG43483.1"/>
    </source>
</evidence>
<dbReference type="CDD" id="cd05233">
    <property type="entry name" value="SDR_c"/>
    <property type="match status" value="1"/>
</dbReference>
<feature type="compositionally biased region" description="Polar residues" evidence="4">
    <location>
        <begin position="7"/>
        <end position="21"/>
    </location>
</feature>
<dbReference type="InterPro" id="IPR020904">
    <property type="entry name" value="Sc_DH/Rdtase_CS"/>
</dbReference>
<organism evidence="6 7">
    <name type="scientific">Aspergillus oryzae var. brunneus</name>
    <dbReference type="NCBI Taxonomy" id="332754"/>
    <lineage>
        <taxon>Eukaryota</taxon>
        <taxon>Fungi</taxon>
        <taxon>Dikarya</taxon>
        <taxon>Ascomycota</taxon>
        <taxon>Pezizomycotina</taxon>
        <taxon>Eurotiomycetes</taxon>
        <taxon>Eurotiomycetidae</taxon>
        <taxon>Eurotiales</taxon>
        <taxon>Aspergillaceae</taxon>
        <taxon>Aspergillus</taxon>
        <taxon>Aspergillus subgen. Circumdati</taxon>
    </lineage>
</organism>
<dbReference type="SUPFAM" id="SSF51735">
    <property type="entry name" value="NAD(P)-binding Rossmann-fold domains"/>
    <property type="match status" value="1"/>
</dbReference>
<dbReference type="EMBL" id="BSYB01000007">
    <property type="protein sequence ID" value="GMG43483.1"/>
    <property type="molecule type" value="Genomic_DNA"/>
</dbReference>
<sequence>MAPFPSPTSKWHTETYPSISPTRPELSARGKTIVITGGGTGIGAETAHHFAEAGASRIILLGRREQPLLDTKASIDSKSSGVEVFVVPTDITKKDEVDEAFARFVGNGNIHVLVSNAAVIGPQDAVGDVDSDRFLDAIQQNLKGSLNVAQAFLHYASKDAVVIETSSSAAHVNFAPGFAAYSIAKLAVFRLWDSLAFANPELSVFHVQPGVVDTAMNREAGGVAAMGFADDGKWEDGFIGSGVTSTNFYTSFSAGKLQCLARQSRSSFLKG</sequence>
<dbReference type="PRINTS" id="PR00081">
    <property type="entry name" value="GDHRDH"/>
</dbReference>
<dbReference type="InterPro" id="IPR002347">
    <property type="entry name" value="SDR_fam"/>
</dbReference>
<evidence type="ECO:0000259" key="5">
    <source>
        <dbReference type="SMART" id="SM00822"/>
    </source>
</evidence>
<gene>
    <name evidence="6" type="ORF">Aory05_000252700</name>
</gene>
<feature type="region of interest" description="Disordered" evidence="4">
    <location>
        <begin position="1"/>
        <end position="28"/>
    </location>
</feature>
<dbReference type="InterPro" id="IPR036291">
    <property type="entry name" value="NAD(P)-bd_dom_sf"/>
</dbReference>
<protein>
    <submittedName>
        <fullName evidence="6">Unnamed protein product</fullName>
    </submittedName>
</protein>
<evidence type="ECO:0000256" key="4">
    <source>
        <dbReference type="SAM" id="MobiDB-lite"/>
    </source>
</evidence>
<keyword evidence="3" id="KW-0560">Oxidoreductase</keyword>
<dbReference type="PANTHER" id="PTHR42901:SF1">
    <property type="entry name" value="ALCOHOL DEHYDROGENASE"/>
    <property type="match status" value="1"/>
</dbReference>
<keyword evidence="7" id="KW-1185">Reference proteome</keyword>
<accession>A0ABQ6KNG8</accession>
<evidence type="ECO:0000256" key="2">
    <source>
        <dbReference type="ARBA" id="ARBA00022857"/>
    </source>
</evidence>
<evidence type="ECO:0000256" key="1">
    <source>
        <dbReference type="ARBA" id="ARBA00006484"/>
    </source>
</evidence>
<comment type="caution">
    <text evidence="6">The sequence shown here is derived from an EMBL/GenBank/DDBJ whole genome shotgun (WGS) entry which is preliminary data.</text>
</comment>
<dbReference type="Pfam" id="PF00106">
    <property type="entry name" value="adh_short"/>
    <property type="match status" value="1"/>
</dbReference>
<comment type="similarity">
    <text evidence="1">Belongs to the short-chain dehydrogenases/reductases (SDR) family.</text>
</comment>
<dbReference type="PANTHER" id="PTHR42901">
    <property type="entry name" value="ALCOHOL DEHYDROGENASE"/>
    <property type="match status" value="1"/>
</dbReference>
<reference evidence="6" key="1">
    <citation type="submission" date="2023-04" db="EMBL/GenBank/DDBJ databases">
        <title>Aspergillus oryzae var. brunneus NBRC 4377.</title>
        <authorList>
            <person name="Ichikawa N."/>
            <person name="Sato H."/>
            <person name="Tonouchi N."/>
        </authorList>
    </citation>
    <scope>NUCLEOTIDE SEQUENCE</scope>
    <source>
        <strain evidence="6">NBRC 4377</strain>
    </source>
</reference>
<dbReference type="PROSITE" id="PS00061">
    <property type="entry name" value="ADH_SHORT"/>
    <property type="match status" value="1"/>
</dbReference>
<dbReference type="SMART" id="SM00822">
    <property type="entry name" value="PKS_KR"/>
    <property type="match status" value="1"/>
</dbReference>
<dbReference type="Proteomes" id="UP001165189">
    <property type="component" value="Unassembled WGS sequence"/>
</dbReference>
<feature type="domain" description="Ketoreductase" evidence="5">
    <location>
        <begin position="31"/>
        <end position="203"/>
    </location>
</feature>
<evidence type="ECO:0000256" key="3">
    <source>
        <dbReference type="ARBA" id="ARBA00023002"/>
    </source>
</evidence>
<proteinExistence type="inferred from homology"/>
<dbReference type="Gene3D" id="3.40.50.720">
    <property type="entry name" value="NAD(P)-binding Rossmann-like Domain"/>
    <property type="match status" value="1"/>
</dbReference>
<name>A0ABQ6KNG8_ASPOZ</name>
<evidence type="ECO:0000313" key="7">
    <source>
        <dbReference type="Proteomes" id="UP001165189"/>
    </source>
</evidence>
<keyword evidence="2" id="KW-0521">NADP</keyword>